<evidence type="ECO:0000256" key="3">
    <source>
        <dbReference type="SAM" id="MobiDB-lite"/>
    </source>
</evidence>
<gene>
    <name evidence="5" type="ORF">SAMN05216389_101191</name>
</gene>
<keyword evidence="1" id="KW-0805">Transcription regulation</keyword>
<evidence type="ECO:0000313" key="6">
    <source>
        <dbReference type="Proteomes" id="UP000198618"/>
    </source>
</evidence>
<evidence type="ECO:0000256" key="1">
    <source>
        <dbReference type="ARBA" id="ARBA00023015"/>
    </source>
</evidence>
<evidence type="ECO:0000259" key="4">
    <source>
        <dbReference type="PROSITE" id="PS51000"/>
    </source>
</evidence>
<dbReference type="Gene3D" id="1.10.10.10">
    <property type="entry name" value="Winged helix-like DNA-binding domain superfamily/Winged helix DNA-binding domain"/>
    <property type="match status" value="1"/>
</dbReference>
<sequence length="95" mass="10722">MLAEERRQKILDILQKDGRVIAKELSELFQISVDSVRRDLAIMESQGLLQKTYGGAIALKPIQKVRTLPSSESKRYGEPKAHQDAISKRAASFIR</sequence>
<dbReference type="PANTHER" id="PTHR30363:SF51">
    <property type="entry name" value="HTH-TYPE TRANSCRIPTIONAL REPRESSOR GLCR"/>
    <property type="match status" value="1"/>
</dbReference>
<dbReference type="PANTHER" id="PTHR30363">
    <property type="entry name" value="HTH-TYPE TRANSCRIPTIONAL REGULATOR SRLR-RELATED"/>
    <property type="match status" value="1"/>
</dbReference>
<dbReference type="GO" id="GO:0003700">
    <property type="term" value="F:DNA-binding transcription factor activity"/>
    <property type="evidence" value="ECO:0007669"/>
    <property type="project" value="InterPro"/>
</dbReference>
<dbReference type="SUPFAM" id="SSF46785">
    <property type="entry name" value="Winged helix' DNA-binding domain"/>
    <property type="match status" value="1"/>
</dbReference>
<protein>
    <submittedName>
        <fullName evidence="5">DeoR-like helix-turn-helix domain-containing protein</fullName>
    </submittedName>
</protein>
<dbReference type="AlphaFoldDB" id="A0A1H9Y5Y4"/>
<evidence type="ECO:0000256" key="2">
    <source>
        <dbReference type="ARBA" id="ARBA00023163"/>
    </source>
</evidence>
<dbReference type="InterPro" id="IPR036388">
    <property type="entry name" value="WH-like_DNA-bd_sf"/>
</dbReference>
<dbReference type="Pfam" id="PF08220">
    <property type="entry name" value="HTH_DeoR"/>
    <property type="match status" value="1"/>
</dbReference>
<dbReference type="PRINTS" id="PR00037">
    <property type="entry name" value="HTHLACR"/>
</dbReference>
<accession>A0A1H9Y5Y4</accession>
<dbReference type="PROSITE" id="PS51000">
    <property type="entry name" value="HTH_DEOR_2"/>
    <property type="match status" value="1"/>
</dbReference>
<proteinExistence type="predicted"/>
<feature type="compositionally biased region" description="Basic and acidic residues" evidence="3">
    <location>
        <begin position="72"/>
        <end position="87"/>
    </location>
</feature>
<dbReference type="EMBL" id="FOHE01000001">
    <property type="protein sequence ID" value="SES63826.1"/>
    <property type="molecule type" value="Genomic_DNA"/>
</dbReference>
<dbReference type="InterPro" id="IPR036390">
    <property type="entry name" value="WH_DNA-bd_sf"/>
</dbReference>
<evidence type="ECO:0000313" key="5">
    <source>
        <dbReference type="EMBL" id="SES63826.1"/>
    </source>
</evidence>
<dbReference type="STRING" id="930131.SAMN05216389_101191"/>
<dbReference type="InterPro" id="IPR001034">
    <property type="entry name" value="DeoR_HTH"/>
</dbReference>
<organism evidence="5 6">
    <name type="scientific">Oceanobacillus limi</name>
    <dbReference type="NCBI Taxonomy" id="930131"/>
    <lineage>
        <taxon>Bacteria</taxon>
        <taxon>Bacillati</taxon>
        <taxon>Bacillota</taxon>
        <taxon>Bacilli</taxon>
        <taxon>Bacillales</taxon>
        <taxon>Bacillaceae</taxon>
        <taxon>Oceanobacillus</taxon>
    </lineage>
</organism>
<feature type="domain" description="HTH deoR-type" evidence="4">
    <location>
        <begin position="3"/>
        <end position="58"/>
    </location>
</feature>
<dbReference type="Proteomes" id="UP000198618">
    <property type="component" value="Unassembled WGS sequence"/>
</dbReference>
<keyword evidence="2" id="KW-0804">Transcription</keyword>
<feature type="region of interest" description="Disordered" evidence="3">
    <location>
        <begin position="70"/>
        <end position="95"/>
    </location>
</feature>
<dbReference type="SMART" id="SM00420">
    <property type="entry name" value="HTH_DEOR"/>
    <property type="match status" value="1"/>
</dbReference>
<reference evidence="5 6" key="1">
    <citation type="submission" date="2016-10" db="EMBL/GenBank/DDBJ databases">
        <authorList>
            <person name="de Groot N.N."/>
        </authorList>
    </citation>
    <scope>NUCLEOTIDE SEQUENCE [LARGE SCALE GENOMIC DNA]</scope>
    <source>
        <strain evidence="5 6">IBRC-M 10780</strain>
    </source>
</reference>
<dbReference type="InterPro" id="IPR050313">
    <property type="entry name" value="Carb_Metab_HTH_regulators"/>
</dbReference>
<name>A0A1H9Y5Y4_9BACI</name>
<keyword evidence="6" id="KW-1185">Reference proteome</keyword>